<sequence>MVIDRCLLFTYNNNHVIELALRHAKVMWR</sequence>
<evidence type="ECO:0000313" key="2">
    <source>
        <dbReference type="Proteomes" id="UP000005384"/>
    </source>
</evidence>
<name>G5IG70_9FIRM</name>
<dbReference type="Proteomes" id="UP000005384">
    <property type="component" value="Unassembled WGS sequence"/>
</dbReference>
<evidence type="ECO:0000313" key="1">
    <source>
        <dbReference type="EMBL" id="EHI59532.1"/>
    </source>
</evidence>
<comment type="caution">
    <text evidence="1">The sequence shown here is derived from an EMBL/GenBank/DDBJ whole genome shotgun (WGS) entry which is preliminary data.</text>
</comment>
<dbReference type="AlphaFoldDB" id="G5IG70"/>
<reference evidence="1 2" key="1">
    <citation type="submission" date="2011-08" db="EMBL/GenBank/DDBJ databases">
        <title>The Genome Sequence of Clostridium hathewayi WAL-18680.</title>
        <authorList>
            <consortium name="The Broad Institute Genome Sequencing Platform"/>
            <person name="Earl A."/>
            <person name="Ward D."/>
            <person name="Feldgarden M."/>
            <person name="Gevers D."/>
            <person name="Finegold S.M."/>
            <person name="Summanen P.H."/>
            <person name="Molitoris D.R."/>
            <person name="Song M."/>
            <person name="Daigneault M."/>
            <person name="Allen-Vercoe E."/>
            <person name="Young S.K."/>
            <person name="Zeng Q."/>
            <person name="Gargeya S."/>
            <person name="Fitzgerald M."/>
            <person name="Haas B."/>
            <person name="Abouelleil A."/>
            <person name="Alvarado L."/>
            <person name="Arachchi H.M."/>
            <person name="Berlin A."/>
            <person name="Brown A."/>
            <person name="Chapman S.B."/>
            <person name="Chen Z."/>
            <person name="Dunbar C."/>
            <person name="Freedman E."/>
            <person name="Gearin G."/>
            <person name="Gellesch M."/>
            <person name="Goldberg J."/>
            <person name="Griggs A."/>
            <person name="Gujja S."/>
            <person name="Heiman D."/>
            <person name="Howarth C."/>
            <person name="Larson L."/>
            <person name="Lui A."/>
            <person name="MacDonald P.J.P."/>
            <person name="Montmayeur A."/>
            <person name="Murphy C."/>
            <person name="Neiman D."/>
            <person name="Pearson M."/>
            <person name="Priest M."/>
            <person name="Roberts A."/>
            <person name="Saif S."/>
            <person name="Shea T."/>
            <person name="Shenoy N."/>
            <person name="Sisk P."/>
            <person name="Stolte C."/>
            <person name="Sykes S."/>
            <person name="Wortman J."/>
            <person name="Nusbaum C."/>
            <person name="Birren B."/>
        </authorList>
    </citation>
    <scope>NUCLEOTIDE SEQUENCE [LARGE SCALE GENOMIC DNA]</scope>
    <source>
        <strain evidence="1 2">WAL-18680</strain>
    </source>
</reference>
<dbReference type="HOGENOM" id="CLU_3409451_0_0_9"/>
<keyword evidence="2" id="KW-1185">Reference proteome</keyword>
<protein>
    <submittedName>
        <fullName evidence="1">Uncharacterized protein</fullName>
    </submittedName>
</protein>
<proteinExistence type="predicted"/>
<dbReference type="EMBL" id="ADLN01000055">
    <property type="protein sequence ID" value="EHI59532.1"/>
    <property type="molecule type" value="Genomic_DNA"/>
</dbReference>
<organism evidence="1 2">
    <name type="scientific">Hungatella hathewayi WAL-18680</name>
    <dbReference type="NCBI Taxonomy" id="742737"/>
    <lineage>
        <taxon>Bacteria</taxon>
        <taxon>Bacillati</taxon>
        <taxon>Bacillota</taxon>
        <taxon>Clostridia</taxon>
        <taxon>Lachnospirales</taxon>
        <taxon>Lachnospiraceae</taxon>
        <taxon>Hungatella</taxon>
    </lineage>
</organism>
<gene>
    <name evidence="1" type="ORF">HMPREF9473_02498</name>
</gene>
<accession>G5IG70</accession>